<sequence>MLRYVTIKLSYAMVTLFSVMLLVFMLARVIPGDPAQLMLGDQASQSAIDALRERLGLDQPLYLQFLDFLTGLTQGDWGTSLYTREPVLNSILEVLPYTLELTAASLLFGAVVGIPFGIWAALHRNRFIDYATRIGSLLGLSFPAFVSGIMLLLVFGIWLGWFPVLSTARGGSFEDRLLSLALPTVNLGILMAAYIARMTRSSMLAVLGEDYVQTARAKGVARHLIIRRHALRNAIIPVVTVIGLYVGILIGNSVLTEIVFNRPGIGKLIVGSMNQRDYPMLQGLMVLYTLLVILVNLATDLIYGLLDPRVKYQ</sequence>
<gene>
    <name evidence="9" type="ORF">ACFOW6_04115</name>
</gene>
<comment type="similarity">
    <text evidence="7">Belongs to the binding-protein-dependent transport system permease family.</text>
</comment>
<dbReference type="RefSeq" id="WP_382421069.1">
    <property type="nucleotide sequence ID" value="NZ_JBHSCW010000002.1"/>
</dbReference>
<evidence type="ECO:0000256" key="4">
    <source>
        <dbReference type="ARBA" id="ARBA00022692"/>
    </source>
</evidence>
<accession>A0ABV8UI45</accession>
<keyword evidence="3" id="KW-1003">Cell membrane</keyword>
<dbReference type="InterPro" id="IPR000515">
    <property type="entry name" value="MetI-like"/>
</dbReference>
<comment type="caution">
    <text evidence="9">The sequence shown here is derived from an EMBL/GenBank/DDBJ whole genome shotgun (WGS) entry which is preliminary data.</text>
</comment>
<feature type="transmembrane region" description="Helical" evidence="7">
    <location>
        <begin position="234"/>
        <end position="260"/>
    </location>
</feature>
<dbReference type="EMBL" id="JBHSCW010000002">
    <property type="protein sequence ID" value="MFC4350724.1"/>
    <property type="molecule type" value="Genomic_DNA"/>
</dbReference>
<dbReference type="Gene3D" id="1.10.3720.10">
    <property type="entry name" value="MetI-like"/>
    <property type="match status" value="1"/>
</dbReference>
<feature type="transmembrane region" description="Helical" evidence="7">
    <location>
        <begin position="177"/>
        <end position="196"/>
    </location>
</feature>
<organism evidence="9 10">
    <name type="scientific">Fodinicurvata halophila</name>
    <dbReference type="NCBI Taxonomy" id="1419723"/>
    <lineage>
        <taxon>Bacteria</taxon>
        <taxon>Pseudomonadati</taxon>
        <taxon>Pseudomonadota</taxon>
        <taxon>Alphaproteobacteria</taxon>
        <taxon>Rhodospirillales</taxon>
        <taxon>Rhodovibrionaceae</taxon>
        <taxon>Fodinicurvata</taxon>
    </lineage>
</organism>
<reference evidence="10" key="1">
    <citation type="journal article" date="2019" name="Int. J. Syst. Evol. Microbiol.">
        <title>The Global Catalogue of Microorganisms (GCM) 10K type strain sequencing project: providing services to taxonomists for standard genome sequencing and annotation.</title>
        <authorList>
            <consortium name="The Broad Institute Genomics Platform"/>
            <consortium name="The Broad Institute Genome Sequencing Center for Infectious Disease"/>
            <person name="Wu L."/>
            <person name="Ma J."/>
        </authorList>
    </citation>
    <scope>NUCLEOTIDE SEQUENCE [LARGE SCALE GENOMIC DNA]</scope>
    <source>
        <strain evidence="10">CECT 8472</strain>
    </source>
</reference>
<dbReference type="PANTHER" id="PTHR43163">
    <property type="entry name" value="DIPEPTIDE TRANSPORT SYSTEM PERMEASE PROTEIN DPPB-RELATED"/>
    <property type="match status" value="1"/>
</dbReference>
<dbReference type="Proteomes" id="UP001595799">
    <property type="component" value="Unassembled WGS sequence"/>
</dbReference>
<feature type="transmembrane region" description="Helical" evidence="7">
    <location>
        <begin position="280"/>
        <end position="306"/>
    </location>
</feature>
<keyword evidence="6 7" id="KW-0472">Membrane</keyword>
<evidence type="ECO:0000256" key="3">
    <source>
        <dbReference type="ARBA" id="ARBA00022475"/>
    </source>
</evidence>
<dbReference type="SUPFAM" id="SSF161098">
    <property type="entry name" value="MetI-like"/>
    <property type="match status" value="1"/>
</dbReference>
<dbReference type="PROSITE" id="PS50928">
    <property type="entry name" value="ABC_TM1"/>
    <property type="match status" value="1"/>
</dbReference>
<evidence type="ECO:0000256" key="6">
    <source>
        <dbReference type="ARBA" id="ARBA00023136"/>
    </source>
</evidence>
<evidence type="ECO:0000313" key="10">
    <source>
        <dbReference type="Proteomes" id="UP001595799"/>
    </source>
</evidence>
<evidence type="ECO:0000256" key="2">
    <source>
        <dbReference type="ARBA" id="ARBA00022448"/>
    </source>
</evidence>
<feature type="transmembrane region" description="Helical" evidence="7">
    <location>
        <begin position="134"/>
        <end position="157"/>
    </location>
</feature>
<evidence type="ECO:0000256" key="5">
    <source>
        <dbReference type="ARBA" id="ARBA00022989"/>
    </source>
</evidence>
<keyword evidence="4 7" id="KW-0812">Transmembrane</keyword>
<feature type="transmembrane region" description="Helical" evidence="7">
    <location>
        <begin position="9"/>
        <end position="30"/>
    </location>
</feature>
<feature type="transmembrane region" description="Helical" evidence="7">
    <location>
        <begin position="101"/>
        <end position="122"/>
    </location>
</feature>
<proteinExistence type="inferred from homology"/>
<evidence type="ECO:0000313" key="9">
    <source>
        <dbReference type="EMBL" id="MFC4350724.1"/>
    </source>
</evidence>
<keyword evidence="10" id="KW-1185">Reference proteome</keyword>
<dbReference type="Pfam" id="PF00528">
    <property type="entry name" value="BPD_transp_1"/>
    <property type="match status" value="1"/>
</dbReference>
<dbReference type="InterPro" id="IPR035906">
    <property type="entry name" value="MetI-like_sf"/>
</dbReference>
<dbReference type="PANTHER" id="PTHR43163:SF6">
    <property type="entry name" value="DIPEPTIDE TRANSPORT SYSTEM PERMEASE PROTEIN DPPB-RELATED"/>
    <property type="match status" value="1"/>
</dbReference>
<keyword evidence="5 7" id="KW-1133">Transmembrane helix</keyword>
<name>A0ABV8UI45_9PROT</name>
<protein>
    <submittedName>
        <fullName evidence="9">ABC transporter permease</fullName>
    </submittedName>
</protein>
<dbReference type="InterPro" id="IPR045621">
    <property type="entry name" value="BPD_transp_1_N"/>
</dbReference>
<dbReference type="CDD" id="cd06261">
    <property type="entry name" value="TM_PBP2"/>
    <property type="match status" value="1"/>
</dbReference>
<evidence type="ECO:0000256" key="7">
    <source>
        <dbReference type="RuleBase" id="RU363032"/>
    </source>
</evidence>
<keyword evidence="2 7" id="KW-0813">Transport</keyword>
<evidence type="ECO:0000256" key="1">
    <source>
        <dbReference type="ARBA" id="ARBA00004651"/>
    </source>
</evidence>
<feature type="domain" description="ABC transmembrane type-1" evidence="8">
    <location>
        <begin position="95"/>
        <end position="303"/>
    </location>
</feature>
<dbReference type="Pfam" id="PF19300">
    <property type="entry name" value="BPD_transp_1_N"/>
    <property type="match status" value="1"/>
</dbReference>
<comment type="subcellular location">
    <subcellularLocation>
        <location evidence="1 7">Cell membrane</location>
        <topology evidence="1 7">Multi-pass membrane protein</topology>
    </subcellularLocation>
</comment>
<evidence type="ECO:0000259" key="8">
    <source>
        <dbReference type="PROSITE" id="PS50928"/>
    </source>
</evidence>